<reference evidence="4 5" key="1">
    <citation type="submission" date="2021-05" db="EMBL/GenBank/DDBJ databases">
        <title>Genome Assembly of Synthetic Allotetraploid Brassica napus Reveals Homoeologous Exchanges between Subgenomes.</title>
        <authorList>
            <person name="Davis J.T."/>
        </authorList>
    </citation>
    <scope>NUCLEOTIDE SEQUENCE [LARGE SCALE GENOMIC DNA]</scope>
    <source>
        <strain evidence="5">cv. Da-Ae</strain>
        <tissue evidence="4">Seedling</tissue>
    </source>
</reference>
<protein>
    <recommendedName>
        <fullName evidence="3">NB-ARC domain-containing protein</fullName>
    </recommendedName>
</protein>
<evidence type="ECO:0000256" key="2">
    <source>
        <dbReference type="SAM" id="SignalP"/>
    </source>
</evidence>
<keyword evidence="5" id="KW-1185">Reference proteome</keyword>
<organism evidence="4 5">
    <name type="scientific">Brassica napus</name>
    <name type="common">Rape</name>
    <dbReference type="NCBI Taxonomy" id="3708"/>
    <lineage>
        <taxon>Eukaryota</taxon>
        <taxon>Viridiplantae</taxon>
        <taxon>Streptophyta</taxon>
        <taxon>Embryophyta</taxon>
        <taxon>Tracheophyta</taxon>
        <taxon>Spermatophyta</taxon>
        <taxon>Magnoliopsida</taxon>
        <taxon>eudicotyledons</taxon>
        <taxon>Gunneridae</taxon>
        <taxon>Pentapetalae</taxon>
        <taxon>rosids</taxon>
        <taxon>malvids</taxon>
        <taxon>Brassicales</taxon>
        <taxon>Brassicaceae</taxon>
        <taxon>Brassiceae</taxon>
        <taxon>Brassica</taxon>
    </lineage>
</organism>
<dbReference type="SUPFAM" id="SSF52540">
    <property type="entry name" value="P-loop containing nucleoside triphosphate hydrolases"/>
    <property type="match status" value="1"/>
</dbReference>
<dbReference type="InterPro" id="IPR027417">
    <property type="entry name" value="P-loop_NTPase"/>
</dbReference>
<dbReference type="Gene3D" id="3.40.50.300">
    <property type="entry name" value="P-loop containing nucleotide triphosphate hydrolases"/>
    <property type="match status" value="1"/>
</dbReference>
<dbReference type="Proteomes" id="UP000824890">
    <property type="component" value="Unassembled WGS sequence"/>
</dbReference>
<dbReference type="EMBL" id="JAGKQM010001816">
    <property type="protein sequence ID" value="KAH0851222.1"/>
    <property type="molecule type" value="Genomic_DNA"/>
</dbReference>
<feature type="signal peptide" evidence="2">
    <location>
        <begin position="1"/>
        <end position="18"/>
    </location>
</feature>
<feature type="chain" id="PRO_5046183138" description="NB-ARC domain-containing protein" evidence="2">
    <location>
        <begin position="19"/>
        <end position="134"/>
    </location>
</feature>
<dbReference type="Pfam" id="PF00931">
    <property type="entry name" value="NB-ARC"/>
    <property type="match status" value="1"/>
</dbReference>
<feature type="compositionally biased region" description="Basic and acidic residues" evidence="1">
    <location>
        <begin position="51"/>
        <end position="60"/>
    </location>
</feature>
<feature type="region of interest" description="Disordered" evidence="1">
    <location>
        <begin position="37"/>
        <end position="65"/>
    </location>
</feature>
<keyword evidence="2" id="KW-0732">Signal</keyword>
<comment type="caution">
    <text evidence="4">The sequence shown here is derived from an EMBL/GenBank/DDBJ whole genome shotgun (WGS) entry which is preliminary data.</text>
</comment>
<evidence type="ECO:0000313" key="5">
    <source>
        <dbReference type="Proteomes" id="UP000824890"/>
    </source>
</evidence>
<evidence type="ECO:0000313" key="4">
    <source>
        <dbReference type="EMBL" id="KAH0851222.1"/>
    </source>
</evidence>
<feature type="domain" description="NB-ARC" evidence="3">
    <location>
        <begin position="69"/>
        <end position="127"/>
    </location>
</feature>
<gene>
    <name evidence="4" type="ORF">HID58_094904</name>
</gene>
<evidence type="ECO:0000256" key="1">
    <source>
        <dbReference type="SAM" id="MobiDB-lite"/>
    </source>
</evidence>
<evidence type="ECO:0000259" key="3">
    <source>
        <dbReference type="Pfam" id="PF00931"/>
    </source>
</evidence>
<accession>A0ABQ7X5N8</accession>
<proteinExistence type="predicted"/>
<name>A0ABQ7X5N8_BRANA</name>
<sequence>IFLFILLFICYLLLNMNPEIPKQGEAFLNSSITNMKTGPITATNRSKRSQKNSEKKREGGALEPDENDRIKSLKNFLLDQKVYNEFKTLVVVGEYGVGKTALCKTIFNDDGREEFYAPRIWVSMHSTERLLKTV</sequence>
<dbReference type="InterPro" id="IPR002182">
    <property type="entry name" value="NB-ARC"/>
</dbReference>
<feature type="non-terminal residue" evidence="4">
    <location>
        <position position="1"/>
    </location>
</feature>